<evidence type="ECO:0000313" key="2">
    <source>
        <dbReference type="Proteomes" id="UP001642484"/>
    </source>
</evidence>
<evidence type="ECO:0000313" key="1">
    <source>
        <dbReference type="EMBL" id="CAK9046569.1"/>
    </source>
</evidence>
<reference evidence="1 2" key="1">
    <citation type="submission" date="2024-02" db="EMBL/GenBank/DDBJ databases">
        <authorList>
            <person name="Chen Y."/>
            <person name="Shah S."/>
            <person name="Dougan E. K."/>
            <person name="Thang M."/>
            <person name="Chan C."/>
        </authorList>
    </citation>
    <scope>NUCLEOTIDE SEQUENCE [LARGE SCALE GENOMIC DNA]</scope>
</reference>
<dbReference type="EMBL" id="CAXAMN010015780">
    <property type="protein sequence ID" value="CAK9046569.1"/>
    <property type="molecule type" value="Genomic_DNA"/>
</dbReference>
<gene>
    <name evidence="1" type="ORF">CCMP2556_LOCUS24185</name>
</gene>
<name>A0ABP0M8R8_9DINO</name>
<dbReference type="Proteomes" id="UP001642484">
    <property type="component" value="Unassembled WGS sequence"/>
</dbReference>
<organism evidence="1 2">
    <name type="scientific">Durusdinium trenchii</name>
    <dbReference type="NCBI Taxonomy" id="1381693"/>
    <lineage>
        <taxon>Eukaryota</taxon>
        <taxon>Sar</taxon>
        <taxon>Alveolata</taxon>
        <taxon>Dinophyceae</taxon>
        <taxon>Suessiales</taxon>
        <taxon>Symbiodiniaceae</taxon>
        <taxon>Durusdinium</taxon>
    </lineage>
</organism>
<sequence length="106" mass="12416">MGLEPQKLQSESQRFYFRVCFLSDGTWASPSHLQLVQFFASYGAAKNAASNLRQAKQFRRNVCRRNPSRLAKKLLNLSLQRRRRSNVLKRSLQEELLDEEDSLETR</sequence>
<keyword evidence="2" id="KW-1185">Reference proteome</keyword>
<accession>A0ABP0M8R8</accession>
<comment type="caution">
    <text evidence="1">The sequence shown here is derived from an EMBL/GenBank/DDBJ whole genome shotgun (WGS) entry which is preliminary data.</text>
</comment>
<protein>
    <submittedName>
        <fullName evidence="1">Uncharacterized protein</fullName>
    </submittedName>
</protein>
<proteinExistence type="predicted"/>